<feature type="binding site" evidence="6">
    <location>
        <position position="251"/>
    </location>
    <ligand>
        <name>Mg(2+)</name>
        <dbReference type="ChEBI" id="CHEBI:18420"/>
        <label>1</label>
    </ligand>
</feature>
<dbReference type="CDD" id="cd10281">
    <property type="entry name" value="Nape_like_AP-endo"/>
    <property type="match status" value="1"/>
</dbReference>
<feature type="site" description="Interaction with DNA substrate" evidence="7">
    <location>
        <position position="251"/>
    </location>
</feature>
<organism evidence="9 10">
    <name type="scientific">Oryzomicrobium terrae</name>
    <dbReference type="NCBI Taxonomy" id="1735038"/>
    <lineage>
        <taxon>Bacteria</taxon>
        <taxon>Pseudomonadati</taxon>
        <taxon>Pseudomonadota</taxon>
        <taxon>Betaproteobacteria</taxon>
        <taxon>Rhodocyclales</taxon>
        <taxon>Rhodocyclaceae</taxon>
        <taxon>Oryzomicrobium</taxon>
    </lineage>
</organism>
<dbReference type="FunFam" id="3.60.10.10:FF:000026">
    <property type="entry name" value="Exodeoxyribonuclease III"/>
    <property type="match status" value="1"/>
</dbReference>
<evidence type="ECO:0000256" key="6">
    <source>
        <dbReference type="PIRSR" id="PIRSR604808-2"/>
    </source>
</evidence>
<dbReference type="GO" id="GO:0046872">
    <property type="term" value="F:metal ion binding"/>
    <property type="evidence" value="ECO:0007669"/>
    <property type="project" value="UniProtKB-KW"/>
</dbReference>
<reference evidence="9 10" key="1">
    <citation type="submission" date="2017-07" db="EMBL/GenBank/DDBJ databases">
        <title>Complete genome sequence of Oryzomicrobium terrae TPP412.</title>
        <authorList>
            <person name="Chiu L.-W."/>
            <person name="Lo K.-J."/>
            <person name="Tsai Y.-M."/>
            <person name="Lin S.-S."/>
            <person name="Kuo C.-H."/>
            <person name="Liu C.-T."/>
        </authorList>
    </citation>
    <scope>NUCLEOTIDE SEQUENCE [LARGE SCALE GENOMIC DNA]</scope>
    <source>
        <strain evidence="9 10">TPP412</strain>
    </source>
</reference>
<feature type="domain" description="Endonuclease/exonuclease/phosphatase" evidence="8">
    <location>
        <begin position="6"/>
        <end position="251"/>
    </location>
</feature>
<dbReference type="GO" id="GO:0006284">
    <property type="term" value="P:base-excision repair"/>
    <property type="evidence" value="ECO:0007669"/>
    <property type="project" value="TreeGrafter"/>
</dbReference>
<dbReference type="NCBIfam" id="TIGR00633">
    <property type="entry name" value="xth"/>
    <property type="match status" value="1"/>
</dbReference>
<dbReference type="InterPro" id="IPR004808">
    <property type="entry name" value="AP_endonuc_1"/>
</dbReference>
<comment type="cofactor">
    <cofactor evidence="6">
        <name>Mg(2+)</name>
        <dbReference type="ChEBI" id="CHEBI:18420"/>
    </cofactor>
    <cofactor evidence="6">
        <name>Mn(2+)</name>
        <dbReference type="ChEBI" id="CHEBI:29035"/>
    </cofactor>
    <text evidence="6">Probably binds two magnesium or manganese ions per subunit.</text>
</comment>
<dbReference type="PANTHER" id="PTHR22748">
    <property type="entry name" value="AP ENDONUCLEASE"/>
    <property type="match status" value="1"/>
</dbReference>
<evidence type="ECO:0000256" key="2">
    <source>
        <dbReference type="ARBA" id="ARBA00022723"/>
    </source>
</evidence>
<dbReference type="PROSITE" id="PS51435">
    <property type="entry name" value="AP_NUCLEASE_F1_4"/>
    <property type="match status" value="1"/>
</dbReference>
<dbReference type="SUPFAM" id="SSF56219">
    <property type="entry name" value="DNase I-like"/>
    <property type="match status" value="1"/>
</dbReference>
<dbReference type="Gene3D" id="3.60.10.10">
    <property type="entry name" value="Endonuclease/exonuclease/phosphatase"/>
    <property type="match status" value="1"/>
</dbReference>
<keyword evidence="2 6" id="KW-0479">Metal-binding</keyword>
<dbReference type="NCBIfam" id="TIGR00195">
    <property type="entry name" value="exoDNase_III"/>
    <property type="match status" value="1"/>
</dbReference>
<dbReference type="EMBL" id="CP022579">
    <property type="protein sequence ID" value="QEL63589.1"/>
    <property type="molecule type" value="Genomic_DNA"/>
</dbReference>
<dbReference type="InterPro" id="IPR005135">
    <property type="entry name" value="Endo/exonuclease/phosphatase"/>
</dbReference>
<dbReference type="InterPro" id="IPR036691">
    <property type="entry name" value="Endo/exonu/phosph_ase_sf"/>
</dbReference>
<dbReference type="RefSeq" id="WP_149424524.1">
    <property type="nucleotide sequence ID" value="NZ_CP022579.1"/>
</dbReference>
<feature type="binding site" evidence="6">
    <location>
        <position position="36"/>
    </location>
    <ligand>
        <name>Mg(2+)</name>
        <dbReference type="ChEBI" id="CHEBI:18420"/>
        <label>1</label>
    </ligand>
</feature>
<evidence type="ECO:0000313" key="9">
    <source>
        <dbReference type="EMBL" id="QEL63589.1"/>
    </source>
</evidence>
<feature type="site" description="Important for catalytic activity" evidence="7">
    <location>
        <position position="225"/>
    </location>
</feature>
<evidence type="ECO:0000256" key="7">
    <source>
        <dbReference type="PIRSR" id="PIRSR604808-3"/>
    </source>
</evidence>
<evidence type="ECO:0000256" key="1">
    <source>
        <dbReference type="ARBA" id="ARBA00007092"/>
    </source>
</evidence>
<feature type="binding site" evidence="6">
    <location>
        <position position="250"/>
    </location>
    <ligand>
        <name>Mg(2+)</name>
        <dbReference type="ChEBI" id="CHEBI:18420"/>
        <label>1</label>
    </ligand>
</feature>
<evidence type="ECO:0000256" key="3">
    <source>
        <dbReference type="ARBA" id="ARBA00022801"/>
    </source>
</evidence>
<keyword evidence="6" id="KW-0464">Manganese</keyword>
<dbReference type="GO" id="GO:0008081">
    <property type="term" value="F:phosphoric diester hydrolase activity"/>
    <property type="evidence" value="ECO:0007669"/>
    <property type="project" value="TreeGrafter"/>
</dbReference>
<evidence type="ECO:0000256" key="5">
    <source>
        <dbReference type="PIRSR" id="PIRSR604808-1"/>
    </source>
</evidence>
<dbReference type="Pfam" id="PF03372">
    <property type="entry name" value="Exo_endo_phos"/>
    <property type="match status" value="1"/>
</dbReference>
<feature type="active site" evidence="5">
    <location>
        <position position="109"/>
    </location>
</feature>
<feature type="active site" description="Proton donor/acceptor" evidence="5">
    <location>
        <position position="153"/>
    </location>
</feature>
<protein>
    <submittedName>
        <fullName evidence="9">Exodeoxyribonuclease III</fullName>
    </submittedName>
</protein>
<name>A0A5C1E4Y8_9RHOO</name>
<accession>A0A5C1E4Y8</accession>
<dbReference type="Proteomes" id="UP000323671">
    <property type="component" value="Chromosome"/>
</dbReference>
<evidence type="ECO:0000259" key="8">
    <source>
        <dbReference type="Pfam" id="PF03372"/>
    </source>
</evidence>
<evidence type="ECO:0000313" key="10">
    <source>
        <dbReference type="Proteomes" id="UP000323671"/>
    </source>
</evidence>
<feature type="active site" description="Proton acceptor" evidence="5">
    <location>
        <position position="251"/>
    </location>
</feature>
<keyword evidence="10" id="KW-1185">Reference proteome</keyword>
<dbReference type="GO" id="GO:0003906">
    <property type="term" value="F:DNA-(apurinic or apyrimidinic site) endonuclease activity"/>
    <property type="evidence" value="ECO:0007669"/>
    <property type="project" value="TreeGrafter"/>
</dbReference>
<dbReference type="AlphaFoldDB" id="A0A5C1E4Y8"/>
<keyword evidence="4 6" id="KW-0460">Magnesium</keyword>
<comment type="similarity">
    <text evidence="1">Belongs to the DNA repair enzymes AP/ExoA family.</text>
</comment>
<dbReference type="GO" id="GO:0008311">
    <property type="term" value="F:double-stranded DNA 3'-5' DNA exonuclease activity"/>
    <property type="evidence" value="ECO:0007669"/>
    <property type="project" value="TreeGrafter"/>
</dbReference>
<feature type="binding site" evidence="6">
    <location>
        <position position="155"/>
    </location>
    <ligand>
        <name>Mg(2+)</name>
        <dbReference type="ChEBI" id="CHEBI:18420"/>
        <label>1</label>
    </ligand>
</feature>
<proteinExistence type="inferred from homology"/>
<feature type="site" description="Transition state stabilizer" evidence="7">
    <location>
        <position position="155"/>
    </location>
</feature>
<evidence type="ECO:0000256" key="4">
    <source>
        <dbReference type="ARBA" id="ARBA00022842"/>
    </source>
</evidence>
<dbReference type="KEGG" id="otr:OTERR_01130"/>
<keyword evidence="3" id="KW-0378">Hydrolase</keyword>
<feature type="binding site" evidence="6">
    <location>
        <position position="153"/>
    </location>
    <ligand>
        <name>Mg(2+)</name>
        <dbReference type="ChEBI" id="CHEBI:18420"/>
        <label>1</label>
    </ligand>
</feature>
<feature type="binding site" evidence="6">
    <location>
        <position position="8"/>
    </location>
    <ligand>
        <name>Mg(2+)</name>
        <dbReference type="ChEBI" id="CHEBI:18420"/>
        <label>1</label>
    </ligand>
</feature>
<sequence length="263" mass="29868">MLRIVSLNLNGIRSAWNKGFPDWVASHGADIFCFQELKAQIPDLSPDMVAPPGYHAYYHCAEKRGYSGVGLWSRHEPDRVVEGIGHPGFDAEGRYLRADFGKLTVVSLYLPSGSSSEERQQAKFAFMAEFAPVLADLMAEAKRDGREVVVCGDWNIAHKEIDLKNWKSNQKNSGFLPEERAWLSNLFEQGGWVDAFRRVDDRAERYTWWSNRGQAWAKNVGWRIDYQIATPGLADAARHAEIWVDSRFSDHAPLTLDYDFTLA</sequence>
<gene>
    <name evidence="9" type="primary">xthA</name>
    <name evidence="9" type="ORF">OTERR_01130</name>
</gene>
<dbReference type="PANTHER" id="PTHR22748:SF6">
    <property type="entry name" value="DNA-(APURINIC OR APYRIMIDINIC SITE) ENDONUCLEASE"/>
    <property type="match status" value="1"/>
</dbReference>